<keyword evidence="2" id="KW-0812">Transmembrane</keyword>
<name>A0AAJ7RGS2_CEPCN</name>
<dbReference type="PROSITE" id="PS51034">
    <property type="entry name" value="ZP_2"/>
    <property type="match status" value="1"/>
</dbReference>
<feature type="chain" id="PRO_5044709119" evidence="3">
    <location>
        <begin position="27"/>
        <end position="1304"/>
    </location>
</feature>
<evidence type="ECO:0000313" key="6">
    <source>
        <dbReference type="Proteomes" id="UP000694920"/>
    </source>
</evidence>
<keyword evidence="3" id="KW-0732">Signal</keyword>
<dbReference type="InterPro" id="IPR003609">
    <property type="entry name" value="Pan_app"/>
</dbReference>
<feature type="region of interest" description="Disordered" evidence="1">
    <location>
        <begin position="1097"/>
        <end position="1124"/>
    </location>
</feature>
<evidence type="ECO:0000313" key="8">
    <source>
        <dbReference type="RefSeq" id="XP_024940233.1"/>
    </source>
</evidence>
<dbReference type="RefSeq" id="XP_024940232.1">
    <property type="nucleotide sequence ID" value="XM_025084464.1"/>
</dbReference>
<dbReference type="InterPro" id="IPR052774">
    <property type="entry name" value="Celegans_DevNeuronal_Protein"/>
</dbReference>
<dbReference type="PANTHER" id="PTHR47327:SF9">
    <property type="entry name" value="NO MECHANORECEPTOR POTENTIAL A, ISOFORM A"/>
    <property type="match status" value="1"/>
</dbReference>
<dbReference type="SMART" id="SM00473">
    <property type="entry name" value="PAN_AP"/>
    <property type="match status" value="4"/>
</dbReference>
<evidence type="ECO:0000256" key="2">
    <source>
        <dbReference type="SAM" id="Phobius"/>
    </source>
</evidence>
<feature type="compositionally biased region" description="Acidic residues" evidence="1">
    <location>
        <begin position="1106"/>
        <end position="1122"/>
    </location>
</feature>
<dbReference type="InterPro" id="IPR001507">
    <property type="entry name" value="ZP_dom"/>
</dbReference>
<dbReference type="Gene3D" id="3.50.4.10">
    <property type="entry name" value="Hepatocyte Growth Factor"/>
    <property type="match status" value="4"/>
</dbReference>
<dbReference type="GeneID" id="107267249"/>
<evidence type="ECO:0000259" key="5">
    <source>
        <dbReference type="PROSITE" id="PS51034"/>
    </source>
</evidence>
<feature type="domain" description="Apple" evidence="4">
    <location>
        <begin position="240"/>
        <end position="324"/>
    </location>
</feature>
<feature type="domain" description="Apple" evidence="4">
    <location>
        <begin position="713"/>
        <end position="807"/>
    </location>
</feature>
<dbReference type="RefSeq" id="XP_024940233.1">
    <property type="nucleotide sequence ID" value="XM_025084465.1"/>
</dbReference>
<evidence type="ECO:0000313" key="7">
    <source>
        <dbReference type="RefSeq" id="XP_024940232.1"/>
    </source>
</evidence>
<gene>
    <name evidence="7 8" type="primary">LOC107267249</name>
</gene>
<feature type="compositionally biased region" description="Basic and acidic residues" evidence="1">
    <location>
        <begin position="609"/>
        <end position="626"/>
    </location>
</feature>
<keyword evidence="2" id="KW-0472">Membrane</keyword>
<feature type="signal peptide" evidence="3">
    <location>
        <begin position="1"/>
        <end position="26"/>
    </location>
</feature>
<accession>A0AAJ7RGS2</accession>
<organism evidence="6 7">
    <name type="scientific">Cephus cinctus</name>
    <name type="common">Wheat stem sawfly</name>
    <dbReference type="NCBI Taxonomy" id="211228"/>
    <lineage>
        <taxon>Eukaryota</taxon>
        <taxon>Metazoa</taxon>
        <taxon>Ecdysozoa</taxon>
        <taxon>Arthropoda</taxon>
        <taxon>Hexapoda</taxon>
        <taxon>Insecta</taxon>
        <taxon>Pterygota</taxon>
        <taxon>Neoptera</taxon>
        <taxon>Endopterygota</taxon>
        <taxon>Hymenoptera</taxon>
        <taxon>Cephoidea</taxon>
        <taxon>Cephidae</taxon>
        <taxon>Cephus</taxon>
    </lineage>
</organism>
<dbReference type="Pfam" id="PF00024">
    <property type="entry name" value="PAN_1"/>
    <property type="match status" value="4"/>
</dbReference>
<dbReference type="PANTHER" id="PTHR47327">
    <property type="entry name" value="FI18240P1-RELATED"/>
    <property type="match status" value="1"/>
</dbReference>
<feature type="compositionally biased region" description="Low complexity" evidence="1">
    <location>
        <begin position="627"/>
        <end position="636"/>
    </location>
</feature>
<keyword evidence="2" id="KW-1133">Transmembrane helix</keyword>
<keyword evidence="6" id="KW-1185">Reference proteome</keyword>
<feature type="transmembrane region" description="Helical" evidence="2">
    <location>
        <begin position="1161"/>
        <end position="1186"/>
    </location>
</feature>
<feature type="domain" description="Apple" evidence="4">
    <location>
        <begin position="353"/>
        <end position="432"/>
    </location>
</feature>
<proteinExistence type="predicted"/>
<feature type="domain" description="Apple" evidence="4">
    <location>
        <begin position="30"/>
        <end position="139"/>
    </location>
</feature>
<evidence type="ECO:0000259" key="4">
    <source>
        <dbReference type="PROSITE" id="PS50948"/>
    </source>
</evidence>
<sequence>MKRIHDTFSMVQAITVLTILKMLANAQTTCNGGSGRVVYERLPDQQLQGFDDDVVRDSAPPFRVLEKCQELCLRDRTATNNLVRACTSFDFQPGSRIASFSGAAEYEESTCYLTREQAQPEGIGNLMLVPNSVHFTEVCLTSNRIERDCPNRRYVFERHPRKKLKLPLTDLKEVSAANRTDCEDRCLNEFSFVCRSATYDAALRSCSLSRFTRRTHPELLEDNPNSDYLENTCLNAERRCDGLAVFIKEENKRLRGPFEVDIYTNLTLEECQALCLRAEKYFCRSVEYDEQTRQCVISEEDSVSQKDDIGISSSPSYHFYDLVCLDNHPSAVARGSEYPDNSVTSHLFAPGRRPDTAFQRYRNSRLSGEFPSEITGRSLSECLDECLRQTSFQCRSAVYSEHFHTCRLSRYNQRDGHRIIYDADYDYYENLMHQFLDGDGSMLRPDPLGQGTNVGRPSLGGPGYPDYDKGYPGDKGDRYPDHYPIPGDRYPDDRYPGSGQYPIGGDRYPSGPDRYPVGDRYPIHGDPYPPRGDRYPISSNRYPIGGGSIGDRFPIEGSRYPSGPGPIDRYPIGPDRYPTTLDRYPLPEDHIDRYPIGPGGGRLPLDRYPVSDRFPDRDPYPTRDRYPGLPGNGLYPGEYDDIRGTKGYGERPLYSGFPYGHARPINDYDGGYGNSIGGISGGGYIGEGGIYHSRPFGNNGGPIIGRPPLLSRCDEQDNFRQVGARTRVRKPFVRRYTTASSLAQCERECADARDFVCRSFNYRPYAAPYGAERDNCELSDRDSRDMDMGNPVYYDSGSDYDFYERNNGRQGVDGECLDVSQVCNEDGMEFTLRTPEGFIGRIYTYGYYDRCFFRGNGGTVNVLRISGAQGYPECGTQRYGDTMTNIVVVQFSDYVQTGRDKRFNLTCLFRGPGEAVVTSGYIGAGYASRSGSPIPIEYLPAENTLSSRVRLLILYQGRPTTTIAVGDPLTFRLEAQDGYNYVTDIFATNVIARDPYSGRSVQLIDRYGCPVDNFVFPGLDRLREGDSLEARFNAFKIPESNFLVFEATVRTCRDGCQPAYCSGSAGRSEPSFGRKRRDVGNDTLIESDEDVANMTVSTSTMNTTSTDEDVQKEEKQEEENEEEHVREMIEVFDSRMDMIEENIVEKQTKVVETVCITPNEYYGLVIAVCGLVVLLASVVVLSMIVYRKYAYSVIMKNRRADKTSHHSSNPEDAYSTRVQNNFSFLRSGLQKPFQSTSISRSLSHVINQRLSSGSALEGAVGLATNRRSGFDPSEPIYTDPSLFEIAHCSTNEPKSARNDNFHFM</sequence>
<dbReference type="Proteomes" id="UP000694920">
    <property type="component" value="Unplaced"/>
</dbReference>
<protein>
    <submittedName>
        <fullName evidence="7 8">Uncharacterized protein LOC107267249 isoform X1</fullName>
    </submittedName>
</protein>
<evidence type="ECO:0000256" key="3">
    <source>
        <dbReference type="SAM" id="SignalP"/>
    </source>
</evidence>
<feature type="domain" description="ZP" evidence="5">
    <location>
        <begin position="822"/>
        <end position="1068"/>
    </location>
</feature>
<reference evidence="7 8" key="1">
    <citation type="submission" date="2025-04" db="UniProtKB">
        <authorList>
            <consortium name="RefSeq"/>
        </authorList>
    </citation>
    <scope>IDENTIFICATION</scope>
</reference>
<dbReference type="PROSITE" id="PS50948">
    <property type="entry name" value="PAN"/>
    <property type="match status" value="5"/>
</dbReference>
<dbReference type="CDD" id="cd01099">
    <property type="entry name" value="PAN_AP_HGF"/>
    <property type="match status" value="4"/>
</dbReference>
<feature type="domain" description="Apple" evidence="4">
    <location>
        <begin position="149"/>
        <end position="233"/>
    </location>
</feature>
<dbReference type="CTD" id="45587"/>
<feature type="region of interest" description="Disordered" evidence="1">
    <location>
        <begin position="594"/>
        <end position="636"/>
    </location>
</feature>
<evidence type="ECO:0000256" key="1">
    <source>
        <dbReference type="SAM" id="MobiDB-lite"/>
    </source>
</evidence>
<dbReference type="SUPFAM" id="SSF57414">
    <property type="entry name" value="Hairpin loop containing domain-like"/>
    <property type="match status" value="4"/>
</dbReference>
<dbReference type="GO" id="GO:0009653">
    <property type="term" value="P:anatomical structure morphogenesis"/>
    <property type="evidence" value="ECO:0007669"/>
    <property type="project" value="TreeGrafter"/>
</dbReference>
<dbReference type="SMART" id="SM00241">
    <property type="entry name" value="ZP"/>
    <property type="match status" value="1"/>
</dbReference>